<proteinExistence type="predicted"/>
<evidence type="ECO:0000259" key="2">
    <source>
        <dbReference type="Pfam" id="PF17289"/>
    </source>
</evidence>
<feature type="domain" description="Terminase large subunit gp17-like C-terminal" evidence="2">
    <location>
        <begin position="226"/>
        <end position="373"/>
    </location>
</feature>
<reference evidence="3 4" key="1">
    <citation type="journal article" date="2015" name="Int. J. Syst. Evol. Microbiol.">
        <title>Erythrobacter atlanticus sp. nov., a bacterium from ocean sediment able to degrade polycyclic aromatic hydrocarbons.</title>
        <authorList>
            <person name="Zhuang L."/>
            <person name="Liu Y."/>
            <person name="Wang L."/>
            <person name="Wang W."/>
            <person name="Shao Z."/>
        </authorList>
    </citation>
    <scope>NUCLEOTIDE SEQUENCE [LARGE SCALE GENOMIC DNA]</scope>
    <source>
        <strain evidence="4">s21-N3</strain>
    </source>
</reference>
<keyword evidence="3" id="KW-0067">ATP-binding</keyword>
<dbReference type="Pfam" id="PF17289">
    <property type="entry name" value="Terminase_6C"/>
    <property type="match status" value="1"/>
</dbReference>
<name>A0A0H4V9F5_9SPHN</name>
<dbReference type="GO" id="GO:0005524">
    <property type="term" value="F:ATP binding"/>
    <property type="evidence" value="ECO:0007669"/>
    <property type="project" value="UniProtKB-KW"/>
</dbReference>
<dbReference type="STRING" id="1648404.CP97_02925"/>
<accession>A0A0H4V9F5</accession>
<dbReference type="InterPro" id="IPR027417">
    <property type="entry name" value="P-loop_NTPase"/>
</dbReference>
<dbReference type="KEGG" id="ery:CP97_02925"/>
<keyword evidence="1" id="KW-1188">Viral release from host cell</keyword>
<dbReference type="Pfam" id="PF03237">
    <property type="entry name" value="Terminase_6N"/>
    <property type="match status" value="1"/>
</dbReference>
<organism evidence="3 4">
    <name type="scientific">Aurantiacibacter atlanticus</name>
    <dbReference type="NCBI Taxonomy" id="1648404"/>
    <lineage>
        <taxon>Bacteria</taxon>
        <taxon>Pseudomonadati</taxon>
        <taxon>Pseudomonadota</taxon>
        <taxon>Alphaproteobacteria</taxon>
        <taxon>Sphingomonadales</taxon>
        <taxon>Erythrobacteraceae</taxon>
        <taxon>Aurantiacibacter</taxon>
    </lineage>
</organism>
<dbReference type="InterPro" id="IPR035421">
    <property type="entry name" value="Terminase_6C"/>
</dbReference>
<keyword evidence="4" id="KW-1185">Reference proteome</keyword>
<dbReference type="Proteomes" id="UP000059113">
    <property type="component" value="Chromosome"/>
</dbReference>
<dbReference type="AlphaFoldDB" id="A0A0H4V9F5"/>
<dbReference type="EMBL" id="CP011310">
    <property type="protein sequence ID" value="AKQ41222.2"/>
    <property type="molecule type" value="Genomic_DNA"/>
</dbReference>
<reference evidence="4" key="2">
    <citation type="submission" date="2015-04" db="EMBL/GenBank/DDBJ databases">
        <title>The complete genome sequence of Erythrobacter sp. s21-N3.</title>
        <authorList>
            <person name="Zhuang L."/>
            <person name="Liu Y."/>
            <person name="Shao Z."/>
        </authorList>
    </citation>
    <scope>NUCLEOTIDE SEQUENCE [LARGE SCALE GENOMIC DNA]</scope>
    <source>
        <strain evidence="4">s21-N3</strain>
    </source>
</reference>
<gene>
    <name evidence="3" type="ORF">CP97_02925</name>
</gene>
<keyword evidence="3" id="KW-0547">Nucleotide-binding</keyword>
<dbReference type="Gene3D" id="3.30.420.240">
    <property type="match status" value="1"/>
</dbReference>
<sequence>MVCAGRGFGKTRTGAEWVRNIAYSNPRSRIALVASSLTEARAVMVDGESGIMSVHGRGARPLFEASRRRLVWPNGAQATLYTAGEPESLRGPQHSHAWCDEIGKWDNSSDRAAQAWDNLQMGLRLGELPQALATTTPRAVPLVQRLFAEADKGDAVLTRGRTMDNAHNLPSRFVRSMHAQYGSSALGRQELDGELLTDIEGALWTRSLLERCRLPACLEDMVRIVVGVDPPASARGDECGIVVAGICADGNGHVLADASIGGASPERWASKVAAICAEWKADRVIAEANQGGDMVASVLRAADCQMPIRLVHASRGKSARAEPVAALYETGRVRHVGQFASLEDQLCGIMTGGSYEGPGNSPDRADAMVWAMTELMLSQRSKPAVRRI</sequence>
<evidence type="ECO:0000313" key="3">
    <source>
        <dbReference type="EMBL" id="AKQ41222.2"/>
    </source>
</evidence>
<evidence type="ECO:0000256" key="1">
    <source>
        <dbReference type="ARBA" id="ARBA00022612"/>
    </source>
</evidence>
<protein>
    <submittedName>
        <fullName evidence="3">ATP-binding protein</fullName>
    </submittedName>
</protein>
<dbReference type="Gene3D" id="3.40.50.300">
    <property type="entry name" value="P-loop containing nucleotide triphosphate hydrolases"/>
    <property type="match status" value="1"/>
</dbReference>
<evidence type="ECO:0000313" key="4">
    <source>
        <dbReference type="Proteomes" id="UP000059113"/>
    </source>
</evidence>